<sequence>MKKFIDSDATSLRQLMGELWKAIDTLAGTESTSAIEEIVEKIRQFVMAGCDINDENSLFAAIGHTGNQDIAL</sequence>
<evidence type="ECO:0000313" key="1">
    <source>
        <dbReference type="EMBL" id="MBE9080430.1"/>
    </source>
</evidence>
<keyword evidence="2" id="KW-1185">Reference proteome</keyword>
<reference evidence="1" key="1">
    <citation type="submission" date="2020-10" db="EMBL/GenBank/DDBJ databases">
        <authorList>
            <person name="Castelo-Branco R."/>
            <person name="Eusebio N."/>
            <person name="Adriana R."/>
            <person name="Vieira A."/>
            <person name="Brugerolle De Fraissinette N."/>
            <person name="Rezende De Castro R."/>
            <person name="Schneider M.P."/>
            <person name="Vasconcelos V."/>
            <person name="Leao P.N."/>
        </authorList>
    </citation>
    <scope>NUCLEOTIDE SEQUENCE</scope>
    <source>
        <strain evidence="1">LEGE 07310</strain>
    </source>
</reference>
<dbReference type="AlphaFoldDB" id="A0A8J7ATQ9"/>
<comment type="caution">
    <text evidence="1">The sequence shown here is derived from an EMBL/GenBank/DDBJ whole genome shotgun (WGS) entry which is preliminary data.</text>
</comment>
<dbReference type="RefSeq" id="WP_228022075.1">
    <property type="nucleotide sequence ID" value="NZ_JADEXG010000116.1"/>
</dbReference>
<evidence type="ECO:0000313" key="2">
    <source>
        <dbReference type="Proteomes" id="UP000636505"/>
    </source>
</evidence>
<proteinExistence type="predicted"/>
<organism evidence="1 2">
    <name type="scientific">Vasconcelosia minhoensis LEGE 07310</name>
    <dbReference type="NCBI Taxonomy" id="915328"/>
    <lineage>
        <taxon>Bacteria</taxon>
        <taxon>Bacillati</taxon>
        <taxon>Cyanobacteriota</taxon>
        <taxon>Cyanophyceae</taxon>
        <taxon>Nodosilineales</taxon>
        <taxon>Cymatolegaceae</taxon>
        <taxon>Vasconcelosia</taxon>
        <taxon>Vasconcelosia minhoensis</taxon>
    </lineage>
</organism>
<name>A0A8J7ATQ9_9CYAN</name>
<accession>A0A8J7ATQ9</accession>
<gene>
    <name evidence="1" type="ORF">IQ241_24615</name>
</gene>
<dbReference type="EMBL" id="JADEXG010000116">
    <property type="protein sequence ID" value="MBE9080430.1"/>
    <property type="molecule type" value="Genomic_DNA"/>
</dbReference>
<dbReference type="Proteomes" id="UP000636505">
    <property type="component" value="Unassembled WGS sequence"/>
</dbReference>
<protein>
    <submittedName>
        <fullName evidence="1">Uncharacterized protein</fullName>
    </submittedName>
</protein>